<feature type="coiled-coil region" evidence="1">
    <location>
        <begin position="16"/>
        <end position="63"/>
    </location>
</feature>
<keyword evidence="1" id="KW-0175">Coiled coil</keyword>
<gene>
    <name evidence="2" type="ORF">ECPE_LOCUS12072</name>
</gene>
<sequence>MTQFAENLFSMCHGMKRQLIAELETRKQELDQLQKNSPDNLSLSEKMEQERVLERRVSTLNAQFSAYPRLIRRIRYVVVETLVDRIRSNLAQFVQASVKVAGAKIIAQLLLDMAGCSSQNGTPRLATSHAPHYIPHVFRAALKSIQTSLDLDSVVIHRKLLQLAIPTSTSIEYRPMKDRALKPEQICFDRSLNPDQSDLNPLRVPLDWLPTQLNAGELEKQLAREIRWNPAEMPELSAMFAPVDTLVASHRDRWDTAENGLSV</sequence>
<evidence type="ECO:0000313" key="4">
    <source>
        <dbReference type="WBParaSite" id="ECPE_0001210801-mRNA-1"/>
    </source>
</evidence>
<dbReference type="WBParaSite" id="ECPE_0001210801-mRNA-1">
    <property type="protein sequence ID" value="ECPE_0001210801-mRNA-1"/>
    <property type="gene ID" value="ECPE_0001210801"/>
</dbReference>
<evidence type="ECO:0000313" key="2">
    <source>
        <dbReference type="EMBL" id="VDP89304.1"/>
    </source>
</evidence>
<evidence type="ECO:0000313" key="3">
    <source>
        <dbReference type="Proteomes" id="UP000272942"/>
    </source>
</evidence>
<name>A0A183AYN8_9TREM</name>
<reference evidence="2 3" key="2">
    <citation type="submission" date="2018-11" db="EMBL/GenBank/DDBJ databases">
        <authorList>
            <consortium name="Pathogen Informatics"/>
        </authorList>
    </citation>
    <scope>NUCLEOTIDE SEQUENCE [LARGE SCALE GENOMIC DNA]</scope>
    <source>
        <strain evidence="2 3">Egypt</strain>
    </source>
</reference>
<dbReference type="Proteomes" id="UP000272942">
    <property type="component" value="Unassembled WGS sequence"/>
</dbReference>
<dbReference type="EMBL" id="UZAN01052098">
    <property type="protein sequence ID" value="VDP89304.1"/>
    <property type="molecule type" value="Genomic_DNA"/>
</dbReference>
<accession>A0A183AYN8</accession>
<evidence type="ECO:0000256" key="1">
    <source>
        <dbReference type="SAM" id="Coils"/>
    </source>
</evidence>
<proteinExistence type="predicted"/>
<reference evidence="4" key="1">
    <citation type="submission" date="2016-06" db="UniProtKB">
        <authorList>
            <consortium name="WormBaseParasite"/>
        </authorList>
    </citation>
    <scope>IDENTIFICATION</scope>
</reference>
<dbReference type="AlphaFoldDB" id="A0A183AYN8"/>
<organism evidence="4">
    <name type="scientific">Echinostoma caproni</name>
    <dbReference type="NCBI Taxonomy" id="27848"/>
    <lineage>
        <taxon>Eukaryota</taxon>
        <taxon>Metazoa</taxon>
        <taxon>Spiralia</taxon>
        <taxon>Lophotrochozoa</taxon>
        <taxon>Platyhelminthes</taxon>
        <taxon>Trematoda</taxon>
        <taxon>Digenea</taxon>
        <taxon>Plagiorchiida</taxon>
        <taxon>Echinostomata</taxon>
        <taxon>Echinostomatoidea</taxon>
        <taxon>Echinostomatidae</taxon>
        <taxon>Echinostoma</taxon>
    </lineage>
</organism>
<keyword evidence="3" id="KW-1185">Reference proteome</keyword>
<protein>
    <submittedName>
        <fullName evidence="4">UV radiation resistance-associated gene protein</fullName>
    </submittedName>
</protein>